<dbReference type="PaxDb" id="4577-AC215501.3_FGP008"/>
<sequence>MEIQVLDSLGTSSERNDLTDSDDMTYFRKKLTAILLSSDMNKRKGCLLYKYEKEVDTGSPSDVQILDSPTNPKKRKLLCAPDDIEVLMEDDDGPITQADLEGDSRMSKGEKIKDIKHYMDMRFWVLMPWKFNECYALFVIDHGKKHVTFIDFTPTQDWCKHMPYKSVNTSYLVLQTMVMWGNGRRMEFVRDARILRRNFVIDLLSYEDNSCRYTIPANIQQRFINISTKE</sequence>
<dbReference type="EMBL" id="CM007648">
    <property type="protein sequence ID" value="ONM23670.1"/>
    <property type="molecule type" value="Genomic_DNA"/>
</dbReference>
<dbReference type="InParanoid" id="A0A1D6EVS4"/>
<gene>
    <name evidence="1" type="ORF">ZEAMMB73_Zm00001d006383</name>
</gene>
<name>A0A1D6EVS4_MAIZE</name>
<reference evidence="1" key="1">
    <citation type="submission" date="2015-12" db="EMBL/GenBank/DDBJ databases">
        <title>Update maize B73 reference genome by single molecule sequencing technologies.</title>
        <authorList>
            <consortium name="Maize Genome Sequencing Project"/>
            <person name="Ware D."/>
        </authorList>
    </citation>
    <scope>NUCLEOTIDE SEQUENCE [LARGE SCALE GENOMIC DNA]</scope>
    <source>
        <tissue evidence="1">Seedling</tissue>
    </source>
</reference>
<evidence type="ECO:0000313" key="1">
    <source>
        <dbReference type="EMBL" id="ONM23670.1"/>
    </source>
</evidence>
<proteinExistence type="predicted"/>
<organism evidence="1">
    <name type="scientific">Zea mays</name>
    <name type="common">Maize</name>
    <dbReference type="NCBI Taxonomy" id="4577"/>
    <lineage>
        <taxon>Eukaryota</taxon>
        <taxon>Viridiplantae</taxon>
        <taxon>Streptophyta</taxon>
        <taxon>Embryophyta</taxon>
        <taxon>Tracheophyta</taxon>
        <taxon>Spermatophyta</taxon>
        <taxon>Magnoliopsida</taxon>
        <taxon>Liliopsida</taxon>
        <taxon>Poales</taxon>
        <taxon>Poaceae</taxon>
        <taxon>PACMAD clade</taxon>
        <taxon>Panicoideae</taxon>
        <taxon>Andropogonodae</taxon>
        <taxon>Andropogoneae</taxon>
        <taxon>Tripsacinae</taxon>
        <taxon>Zea</taxon>
    </lineage>
</organism>
<protein>
    <submittedName>
        <fullName evidence="1">Uncharacterized protein</fullName>
    </submittedName>
</protein>
<dbReference type="AlphaFoldDB" id="A0A1D6EVS4"/>
<accession>A0A1D6EVS4</accession>
<dbReference type="ExpressionAtlas" id="A0A1D6EVS4">
    <property type="expression patterns" value="baseline"/>
</dbReference>